<name>A0A9Q9P9Q8_9MICO</name>
<evidence type="ECO:0000313" key="3">
    <source>
        <dbReference type="Proteomes" id="UP001062223"/>
    </source>
</evidence>
<evidence type="ECO:0000259" key="1">
    <source>
        <dbReference type="Pfam" id="PF09509"/>
    </source>
</evidence>
<proteinExistence type="predicted"/>
<dbReference type="EMBL" id="CP106879">
    <property type="protein sequence ID" value="UYC81393.1"/>
    <property type="molecule type" value="Genomic_DNA"/>
</dbReference>
<dbReference type="KEGG" id="cpoi:OE229_02720"/>
<sequence length="273" mass="30708">MATVMHPQFRRDIVIAIADALGDTELGLSGSEIGRALAQTGIPDPVPTLTKRHRLATALQQKQARDQAGNCVIAFITTAMGVGNYVRRPERFEELRELLNPALALAGLRVRDDGRVGKAKAAETLDEVQALTGRLLRELQRRNVHEEVIRYCREELIRRSTFHAVSEATKGLASRLRMMTGATTDGAELIDEVFSTKERRPMVRINDFETKSEASEHVGFSTMLKGVMGTFRNPTAHATRTEWEVREDDALDLFSTLSYLHRRLDTARLRRRD</sequence>
<organism evidence="2 3">
    <name type="scientific">Curtobacterium poinsettiae</name>
    <dbReference type="NCBI Taxonomy" id="159612"/>
    <lineage>
        <taxon>Bacteria</taxon>
        <taxon>Bacillati</taxon>
        <taxon>Actinomycetota</taxon>
        <taxon>Actinomycetes</taxon>
        <taxon>Micrococcales</taxon>
        <taxon>Microbacteriaceae</taxon>
        <taxon>Curtobacterium</taxon>
    </lineage>
</organism>
<dbReference type="NCBIfam" id="TIGR02391">
    <property type="entry name" value="hypoth_ymh"/>
    <property type="match status" value="1"/>
</dbReference>
<feature type="domain" description="Conserved hypothetical protein CHP02391" evidence="1">
    <location>
        <begin position="142"/>
        <end position="264"/>
    </location>
</feature>
<gene>
    <name evidence="2" type="ORF">OE229_02720</name>
</gene>
<dbReference type="Proteomes" id="UP001062223">
    <property type="component" value="Chromosome"/>
</dbReference>
<reference evidence="2" key="1">
    <citation type="submission" date="2022-09" db="EMBL/GenBank/DDBJ databases">
        <title>Taxonomy of Curtobacterium flaccumfaciens.</title>
        <authorList>
            <person name="Osdaghi E."/>
            <person name="Taghavi S.M."/>
            <person name="Hamidizade M."/>
            <person name="Abachi H."/>
            <person name="Fazliarab A."/>
            <person name="Baeyen S."/>
            <person name="Portier P."/>
            <person name="Van Vaerenbergh J."/>
            <person name="Jacques M.-A."/>
        </authorList>
    </citation>
    <scope>NUCLEOTIDE SEQUENCE</scope>
    <source>
        <strain evidence="2">AGQB46</strain>
    </source>
</reference>
<dbReference type="RefSeq" id="WP_262139606.1">
    <property type="nucleotide sequence ID" value="NZ_CP106879.1"/>
</dbReference>
<dbReference type="Pfam" id="PF09509">
    <property type="entry name" value="Hypoth_Ymh"/>
    <property type="match status" value="1"/>
</dbReference>
<dbReference type="AlphaFoldDB" id="A0A9Q9P9Q8"/>
<accession>A0A9Q9P9Q8</accession>
<protein>
    <submittedName>
        <fullName evidence="2">TIGR02391 family protein</fullName>
    </submittedName>
</protein>
<evidence type="ECO:0000313" key="2">
    <source>
        <dbReference type="EMBL" id="UYC81393.1"/>
    </source>
</evidence>
<dbReference type="InterPro" id="IPR012654">
    <property type="entry name" value="CHP02391"/>
</dbReference>